<accession>A0AAD3TES8</accession>
<dbReference type="InterPro" id="IPR000477">
    <property type="entry name" value="RT_dom"/>
</dbReference>
<name>A0AAD3TES8_NEPGR</name>
<dbReference type="InterPro" id="IPR043502">
    <property type="entry name" value="DNA/RNA_pol_sf"/>
</dbReference>
<feature type="domain" description="Reverse transcriptase" evidence="1">
    <location>
        <begin position="1"/>
        <end position="152"/>
    </location>
</feature>
<dbReference type="Pfam" id="PF00078">
    <property type="entry name" value="RVT_1"/>
    <property type="match status" value="1"/>
</dbReference>
<gene>
    <name evidence="2" type="ORF">Nepgr_029900</name>
</gene>
<dbReference type="InterPro" id="IPR043128">
    <property type="entry name" value="Rev_trsase/Diguanyl_cyclase"/>
</dbReference>
<dbReference type="AlphaFoldDB" id="A0AAD3TES8"/>
<dbReference type="Gene3D" id="3.10.10.10">
    <property type="entry name" value="HIV Type 1 Reverse Transcriptase, subunit A, domain 1"/>
    <property type="match status" value="1"/>
</dbReference>
<dbReference type="CDD" id="cd01647">
    <property type="entry name" value="RT_LTR"/>
    <property type="match status" value="1"/>
</dbReference>
<dbReference type="PANTHER" id="PTHR24559:SF444">
    <property type="entry name" value="REVERSE TRANSCRIPTASE DOMAIN-CONTAINING PROTEIN"/>
    <property type="match status" value="1"/>
</dbReference>
<dbReference type="InterPro" id="IPR053134">
    <property type="entry name" value="RNA-dir_DNA_polymerase"/>
</dbReference>
<comment type="caution">
    <text evidence="2">The sequence shown here is derived from an EMBL/GenBank/DDBJ whole genome shotgun (WGS) entry which is preliminary data.</text>
</comment>
<dbReference type="PROSITE" id="PS50878">
    <property type="entry name" value="RT_POL"/>
    <property type="match status" value="1"/>
</dbReference>
<organism evidence="2 3">
    <name type="scientific">Nepenthes gracilis</name>
    <name type="common">Slender pitcher plant</name>
    <dbReference type="NCBI Taxonomy" id="150966"/>
    <lineage>
        <taxon>Eukaryota</taxon>
        <taxon>Viridiplantae</taxon>
        <taxon>Streptophyta</taxon>
        <taxon>Embryophyta</taxon>
        <taxon>Tracheophyta</taxon>
        <taxon>Spermatophyta</taxon>
        <taxon>Magnoliopsida</taxon>
        <taxon>eudicotyledons</taxon>
        <taxon>Gunneridae</taxon>
        <taxon>Pentapetalae</taxon>
        <taxon>Caryophyllales</taxon>
        <taxon>Nepenthaceae</taxon>
        <taxon>Nepenthes</taxon>
    </lineage>
</organism>
<evidence type="ECO:0000313" key="2">
    <source>
        <dbReference type="EMBL" id="GMH28057.1"/>
    </source>
</evidence>
<dbReference type="SUPFAM" id="SSF56672">
    <property type="entry name" value="DNA/RNA polymerases"/>
    <property type="match status" value="1"/>
</dbReference>
<reference evidence="2" key="1">
    <citation type="submission" date="2023-05" db="EMBL/GenBank/DDBJ databases">
        <title>Nepenthes gracilis genome sequencing.</title>
        <authorList>
            <person name="Fukushima K."/>
        </authorList>
    </citation>
    <scope>NUCLEOTIDE SEQUENCE</scope>
    <source>
        <strain evidence="2">SING2019-196</strain>
    </source>
</reference>
<evidence type="ECO:0000313" key="3">
    <source>
        <dbReference type="Proteomes" id="UP001279734"/>
    </source>
</evidence>
<dbReference type="Proteomes" id="UP001279734">
    <property type="component" value="Unassembled WGS sequence"/>
</dbReference>
<evidence type="ECO:0000259" key="1">
    <source>
        <dbReference type="PROSITE" id="PS50878"/>
    </source>
</evidence>
<sequence length="342" mass="38856">MYVDFTDINKACPKDNFPLPRIDLLVDFIAGHELLSFMDAYSGYNQIRMSPKNKEHTSFMTNQGTYCYKVMPFGLKNAGATFQRLVNKMFEKYICRNMEVYVDDMLVKSKVTGDHIRDLEESFEVLRKHHMKLNPTKCVFGVASGKFLGFIVSQWGIEANPEKIKALQHGNRPRNWTAECQAAFDELKRYLAIPPLLVSPKGGEELYLYLAVSEASLSSILVRQDSDAQRPVNYKPDVSGRLVKWAIELGEFDMEFQPRPAVKAQALADFIVETTTPVLEEQPEEKVNCLSRVLEWILHINGSRLDTGRCVELSLTTPGGFEVKYSLGLDSGNQQFESTKPY</sequence>
<dbReference type="InterPro" id="IPR041577">
    <property type="entry name" value="RT_RNaseH_2"/>
</dbReference>
<proteinExistence type="predicted"/>
<dbReference type="Gene3D" id="3.30.70.270">
    <property type="match status" value="1"/>
</dbReference>
<dbReference type="PANTHER" id="PTHR24559">
    <property type="entry name" value="TRANSPOSON TY3-I GAG-POL POLYPROTEIN"/>
    <property type="match status" value="1"/>
</dbReference>
<protein>
    <recommendedName>
        <fullName evidence="1">Reverse transcriptase domain-containing protein</fullName>
    </recommendedName>
</protein>
<dbReference type="EMBL" id="BSYO01000034">
    <property type="protein sequence ID" value="GMH28057.1"/>
    <property type="molecule type" value="Genomic_DNA"/>
</dbReference>
<dbReference type="Pfam" id="PF17919">
    <property type="entry name" value="RT_RNaseH_2"/>
    <property type="match status" value="1"/>
</dbReference>
<keyword evidence="3" id="KW-1185">Reference proteome</keyword>